<dbReference type="PANTHER" id="PTHR36607:SF23">
    <property type="entry name" value="AMINOTRANSFERASE-LIKE PLANT MOBILE DOMAIN-CONTAINING PROTEIN"/>
    <property type="match status" value="1"/>
</dbReference>
<feature type="coiled-coil region" evidence="1">
    <location>
        <begin position="794"/>
        <end position="877"/>
    </location>
</feature>
<organism evidence="4 5">
    <name type="scientific">Sesamum angolense</name>
    <dbReference type="NCBI Taxonomy" id="2727404"/>
    <lineage>
        <taxon>Eukaryota</taxon>
        <taxon>Viridiplantae</taxon>
        <taxon>Streptophyta</taxon>
        <taxon>Embryophyta</taxon>
        <taxon>Tracheophyta</taxon>
        <taxon>Spermatophyta</taxon>
        <taxon>Magnoliopsida</taxon>
        <taxon>eudicotyledons</taxon>
        <taxon>Gunneridae</taxon>
        <taxon>Pentapetalae</taxon>
        <taxon>asterids</taxon>
        <taxon>lamiids</taxon>
        <taxon>Lamiales</taxon>
        <taxon>Pedaliaceae</taxon>
        <taxon>Sesamum</taxon>
    </lineage>
</organism>
<sequence length="909" mass="103194">MIYFKDKSSPSGENHLIILGNQNQPLEKGTMLAVYAPLIGGRNVSPWPRLTNSSPLSEWCQETSLSKNVKAWILRANHHEPPRHQPSDDFAHLCTLGRSIIEGDAKWDGDLRFTGEFRYTKGYWEWTEDVLSRCGDKLRHLKIYDAVYTSLFTYDHNSDIVKAFCEAWCPLTNTLHTSAGEMSISLWDLHELVGLPMTGCLYDEVVPSALELTGVDEKRERFIPRSCKYLLYAYHLLQSADDDRCSHVSIDKWVKFWYNPSPPRKEKKTVRPKSTHNPLGDIATHERWSTAEDALFAKLCIERSLKEEVYLAAYLACWLCLFVLPGNDVNSIRPSTFKMASLMANGRRVNLAIPVLASIYEGLNTIATSPKPAGRSHSFPIHFVYAWLACYFKTHYSVWQELRGPKMTRFSGEGGAKYYEPREARKRIHKAEFVSWACNMLVKAEPFKFFDDGRAEELDHSYFVAIRSSYLTLRRGGRFIVEPYSPHRFGRQFGYYQDVPGTLKYDTRVASLEEGLCYWRLCVLSKSSSKAWFPCLPANAKKLCSEAYKAWWAKIHGTYFDDNIACLIRPKLIKITLRRKKDEDKQVDGGKNDPPCALVPPIVIECDSQAAVVEVSKGKCSSHNVADSDSSNKDRHWKRQRKEATPLKAAETNASQSSLANFVAELEDEVQSIDVGEESETSHSSTMTPPLGMGFKRKQSSPPAAVSVLKGESFLFNYQKEFLQRLWSGLIVKISNTPVDFRSSIEDDVYLILESMKSFQKFDVSKVEESLNMFFAKVRAYDEARSLSSEKLSQSLHEQQLKEVKARLQGVQAKASEEASEIQFVMDELEHVEEDIAVLKGQRTNLRATLKEKKQLNHDTQAKVHEIEKDLAALESTGPLDDAIVQNLESSKANLGILTEDLKSLNPFA</sequence>
<gene>
    <name evidence="4" type="ORF">Sango_0247000</name>
</gene>
<feature type="region of interest" description="Disordered" evidence="2">
    <location>
        <begin position="674"/>
        <end position="697"/>
    </location>
</feature>
<evidence type="ECO:0000313" key="5">
    <source>
        <dbReference type="Proteomes" id="UP001289374"/>
    </source>
</evidence>
<dbReference type="AlphaFoldDB" id="A0AAE2C7P4"/>
<accession>A0AAE2C7P4</accession>
<keyword evidence="1" id="KW-0175">Coiled coil</keyword>
<evidence type="ECO:0000256" key="2">
    <source>
        <dbReference type="SAM" id="MobiDB-lite"/>
    </source>
</evidence>
<dbReference type="InterPro" id="IPR019557">
    <property type="entry name" value="AminoTfrase-like_pln_mobile"/>
</dbReference>
<dbReference type="EMBL" id="JACGWL010000001">
    <property type="protein sequence ID" value="KAK4411740.1"/>
    <property type="molecule type" value="Genomic_DNA"/>
</dbReference>
<evidence type="ECO:0000259" key="3">
    <source>
        <dbReference type="Pfam" id="PF10536"/>
    </source>
</evidence>
<evidence type="ECO:0000256" key="1">
    <source>
        <dbReference type="SAM" id="Coils"/>
    </source>
</evidence>
<protein>
    <recommendedName>
        <fullName evidence="3">Aminotransferase-like plant mobile domain-containing protein</fullName>
    </recommendedName>
</protein>
<dbReference type="Proteomes" id="UP001289374">
    <property type="component" value="Unassembled WGS sequence"/>
</dbReference>
<comment type="caution">
    <text evidence="4">The sequence shown here is derived from an EMBL/GenBank/DDBJ whole genome shotgun (WGS) entry which is preliminary data.</text>
</comment>
<reference evidence="4" key="2">
    <citation type="journal article" date="2024" name="Plant">
        <title>Genomic evolution and insights into agronomic trait innovations of Sesamum species.</title>
        <authorList>
            <person name="Miao H."/>
            <person name="Wang L."/>
            <person name="Qu L."/>
            <person name="Liu H."/>
            <person name="Sun Y."/>
            <person name="Le M."/>
            <person name="Wang Q."/>
            <person name="Wei S."/>
            <person name="Zheng Y."/>
            <person name="Lin W."/>
            <person name="Duan Y."/>
            <person name="Cao H."/>
            <person name="Xiong S."/>
            <person name="Wang X."/>
            <person name="Wei L."/>
            <person name="Li C."/>
            <person name="Ma Q."/>
            <person name="Ju M."/>
            <person name="Zhao R."/>
            <person name="Li G."/>
            <person name="Mu C."/>
            <person name="Tian Q."/>
            <person name="Mei H."/>
            <person name="Zhang T."/>
            <person name="Gao T."/>
            <person name="Zhang H."/>
        </authorList>
    </citation>
    <scope>NUCLEOTIDE SEQUENCE</scope>
    <source>
        <strain evidence="4">K16</strain>
    </source>
</reference>
<feature type="domain" description="Aminotransferase-like plant mobile" evidence="3">
    <location>
        <begin position="143"/>
        <end position="509"/>
    </location>
</feature>
<evidence type="ECO:0000313" key="4">
    <source>
        <dbReference type="EMBL" id="KAK4411740.1"/>
    </source>
</evidence>
<name>A0AAE2C7P4_9LAMI</name>
<reference evidence="4" key="1">
    <citation type="submission" date="2020-06" db="EMBL/GenBank/DDBJ databases">
        <authorList>
            <person name="Li T."/>
            <person name="Hu X."/>
            <person name="Zhang T."/>
            <person name="Song X."/>
            <person name="Zhang H."/>
            <person name="Dai N."/>
            <person name="Sheng W."/>
            <person name="Hou X."/>
            <person name="Wei L."/>
        </authorList>
    </citation>
    <scope>NUCLEOTIDE SEQUENCE</scope>
    <source>
        <strain evidence="4">K16</strain>
        <tissue evidence="4">Leaf</tissue>
    </source>
</reference>
<keyword evidence="5" id="KW-1185">Reference proteome</keyword>
<proteinExistence type="predicted"/>
<dbReference type="PANTHER" id="PTHR36607">
    <property type="entry name" value="1,2-DIHYDROXY-3-KETO-5-METHYLTHIOPENTENE DIOXYGENASE 4"/>
    <property type="match status" value="1"/>
</dbReference>
<dbReference type="Pfam" id="PF10536">
    <property type="entry name" value="PMD"/>
    <property type="match status" value="1"/>
</dbReference>
<feature type="region of interest" description="Disordered" evidence="2">
    <location>
        <begin position="621"/>
        <end position="653"/>
    </location>
</feature>